<accession>A0A845GLX9</accession>
<sequence>MPTVNILIAIDVGQALSQQNLDNCVYMMDTNRYLGSNGAGNDELHTVCLNGQRLVWTVVSIDPNLPVAIGGFSSNGHYPAAYPNMINPKSVADTSGTVWGANVNEANTNAQYSVNLLVGDDNTPMSFDPFITATNQ</sequence>
<dbReference type="Proteomes" id="UP000447355">
    <property type="component" value="Unassembled WGS sequence"/>
</dbReference>
<organism evidence="1 2">
    <name type="scientific">Duganella vulcania</name>
    <dbReference type="NCBI Taxonomy" id="2692166"/>
    <lineage>
        <taxon>Bacteria</taxon>
        <taxon>Pseudomonadati</taxon>
        <taxon>Pseudomonadota</taxon>
        <taxon>Betaproteobacteria</taxon>
        <taxon>Burkholderiales</taxon>
        <taxon>Oxalobacteraceae</taxon>
        <taxon>Telluria group</taxon>
        <taxon>Duganella</taxon>
    </lineage>
</organism>
<dbReference type="AlphaFoldDB" id="A0A845GLX9"/>
<gene>
    <name evidence="1" type="ORF">GTP90_09740</name>
</gene>
<comment type="caution">
    <text evidence="1">The sequence shown here is derived from an EMBL/GenBank/DDBJ whole genome shotgun (WGS) entry which is preliminary data.</text>
</comment>
<name>A0A845GLX9_9BURK</name>
<reference evidence="1" key="1">
    <citation type="submission" date="2019-12" db="EMBL/GenBank/DDBJ databases">
        <title>Novel species isolated from a subtropical stream in China.</title>
        <authorList>
            <person name="Lu H."/>
        </authorList>
    </citation>
    <scope>NUCLEOTIDE SEQUENCE [LARGE SCALE GENOMIC DNA]</scope>
    <source>
        <strain evidence="1">FT81W</strain>
    </source>
</reference>
<proteinExistence type="predicted"/>
<evidence type="ECO:0000313" key="1">
    <source>
        <dbReference type="EMBL" id="MYM94138.1"/>
    </source>
</evidence>
<dbReference type="RefSeq" id="WP_161083333.1">
    <property type="nucleotide sequence ID" value="NZ_WWCX01000011.1"/>
</dbReference>
<dbReference type="EMBL" id="WWCX01000011">
    <property type="protein sequence ID" value="MYM94138.1"/>
    <property type="molecule type" value="Genomic_DNA"/>
</dbReference>
<protein>
    <submittedName>
        <fullName evidence="1">Uncharacterized protein</fullName>
    </submittedName>
</protein>
<evidence type="ECO:0000313" key="2">
    <source>
        <dbReference type="Proteomes" id="UP000447355"/>
    </source>
</evidence>